<keyword evidence="3" id="KW-1185">Reference proteome</keyword>
<sequence length="136" mass="15138">MTKAQKHFASLCFAIGAANIASATTTAKSLGELAPISQESSITDKHVRCVGFFESVRVLWAAAAPYGEQRDILAFVFKIDPSDFASKLEIEKSRSQSLVQKYLNSFHGVWPKRNVEMPIFKNDKAICLDLIESRKE</sequence>
<evidence type="ECO:0000313" key="2">
    <source>
        <dbReference type="EMBL" id="TLP67815.1"/>
    </source>
</evidence>
<comment type="caution">
    <text evidence="2">The sequence shown here is derived from an EMBL/GenBank/DDBJ whole genome shotgun (WGS) entry which is preliminary data.</text>
</comment>
<keyword evidence="1" id="KW-0732">Signal</keyword>
<dbReference type="EMBL" id="VAUA01000002">
    <property type="protein sequence ID" value="TLP67815.1"/>
    <property type="molecule type" value="Genomic_DNA"/>
</dbReference>
<evidence type="ECO:0000256" key="1">
    <source>
        <dbReference type="SAM" id="SignalP"/>
    </source>
</evidence>
<feature type="signal peptide" evidence="1">
    <location>
        <begin position="1"/>
        <end position="23"/>
    </location>
</feature>
<dbReference type="Proteomes" id="UP000305041">
    <property type="component" value="Unassembled WGS sequence"/>
</dbReference>
<protein>
    <submittedName>
        <fullName evidence="2">Uncharacterized protein</fullName>
    </submittedName>
</protein>
<proteinExistence type="predicted"/>
<organism evidence="2 3">
    <name type="scientific">Parasedimentitalea maritima</name>
    <dbReference type="NCBI Taxonomy" id="2578117"/>
    <lineage>
        <taxon>Bacteria</taxon>
        <taxon>Pseudomonadati</taxon>
        <taxon>Pseudomonadota</taxon>
        <taxon>Alphaproteobacteria</taxon>
        <taxon>Rhodobacterales</taxon>
        <taxon>Paracoccaceae</taxon>
        <taxon>Parasedimentitalea</taxon>
    </lineage>
</organism>
<accession>A0ABY2UYM5</accession>
<reference evidence="2 3" key="1">
    <citation type="submission" date="2019-05" db="EMBL/GenBank/DDBJ databases">
        <title>Draft genome sequence of Pelagicola sp. DSW4-44.</title>
        <authorList>
            <person name="Oh J."/>
        </authorList>
    </citation>
    <scope>NUCLEOTIDE SEQUENCE [LARGE SCALE GENOMIC DNA]</scope>
    <source>
        <strain evidence="2 3">DSW4-44</strain>
    </source>
</reference>
<evidence type="ECO:0000313" key="3">
    <source>
        <dbReference type="Proteomes" id="UP000305041"/>
    </source>
</evidence>
<name>A0ABY2UYM5_9RHOB</name>
<gene>
    <name evidence="2" type="ORF">FEE96_04600</name>
</gene>
<dbReference type="RefSeq" id="WP_138161844.1">
    <property type="nucleotide sequence ID" value="NZ_VAUA01000002.1"/>
</dbReference>
<feature type="chain" id="PRO_5046524832" evidence="1">
    <location>
        <begin position="24"/>
        <end position="136"/>
    </location>
</feature>